<reference evidence="1" key="2">
    <citation type="submission" date="2021-09" db="EMBL/GenBank/DDBJ databases">
        <authorList>
            <person name="Gilroy R."/>
        </authorList>
    </citation>
    <scope>NUCLEOTIDE SEQUENCE</scope>
    <source>
        <strain evidence="1">USAMLcec12-2067</strain>
    </source>
</reference>
<feature type="non-terminal residue" evidence="1">
    <location>
        <position position="1"/>
    </location>
</feature>
<proteinExistence type="predicted"/>
<organism evidence="1 2">
    <name type="scientific">Rubneribacter badeniensis</name>
    <dbReference type="NCBI Taxonomy" id="2070688"/>
    <lineage>
        <taxon>Bacteria</taxon>
        <taxon>Bacillati</taxon>
        <taxon>Actinomycetota</taxon>
        <taxon>Coriobacteriia</taxon>
        <taxon>Eggerthellales</taxon>
        <taxon>Eggerthellaceae</taxon>
        <taxon>Rubneribacter</taxon>
    </lineage>
</organism>
<dbReference type="AlphaFoldDB" id="A0A9D3ADN5"/>
<comment type="caution">
    <text evidence="1">The sequence shown here is derived from an EMBL/GenBank/DDBJ whole genome shotgun (WGS) entry which is preliminary data.</text>
</comment>
<dbReference type="Proteomes" id="UP000789325">
    <property type="component" value="Unassembled WGS sequence"/>
</dbReference>
<sequence length="128" mass="14799">MSPNIGPGGRLGKSMFGIPMVPRVVSGGCGEVTATRTIRYSRIYLYYCARSMQYHGAHTTYMIHISILRTIFPLHFFIEAATKKLRRKNNEESGTKRRFPRFLKTKRNHCFNQQRMSLGIVRNSQNRS</sequence>
<evidence type="ECO:0000313" key="2">
    <source>
        <dbReference type="Proteomes" id="UP000789325"/>
    </source>
</evidence>
<protein>
    <submittedName>
        <fullName evidence="1">Uncharacterized protein</fullName>
    </submittedName>
</protein>
<accession>A0A9D3ADN5</accession>
<gene>
    <name evidence="1" type="ORF">K8V16_08085</name>
</gene>
<evidence type="ECO:0000313" key="1">
    <source>
        <dbReference type="EMBL" id="HJH43742.1"/>
    </source>
</evidence>
<dbReference type="EMBL" id="DYZL01000175">
    <property type="protein sequence ID" value="HJH43742.1"/>
    <property type="molecule type" value="Genomic_DNA"/>
</dbReference>
<reference evidence="1" key="1">
    <citation type="journal article" date="2021" name="PeerJ">
        <title>Extensive microbial diversity within the chicken gut microbiome revealed by metagenomics and culture.</title>
        <authorList>
            <person name="Gilroy R."/>
            <person name="Ravi A."/>
            <person name="Getino M."/>
            <person name="Pursley I."/>
            <person name="Horton D.L."/>
            <person name="Alikhan N.F."/>
            <person name="Baker D."/>
            <person name="Gharbi K."/>
            <person name="Hall N."/>
            <person name="Watson M."/>
            <person name="Adriaenssens E.M."/>
            <person name="Foster-Nyarko E."/>
            <person name="Jarju S."/>
            <person name="Secka A."/>
            <person name="Antonio M."/>
            <person name="Oren A."/>
            <person name="Chaudhuri R.R."/>
            <person name="La Ragione R."/>
            <person name="Hildebrand F."/>
            <person name="Pallen M.J."/>
        </authorList>
    </citation>
    <scope>NUCLEOTIDE SEQUENCE</scope>
    <source>
        <strain evidence="1">USAMLcec12-2067</strain>
    </source>
</reference>
<name>A0A9D3ADN5_9ACTN</name>